<dbReference type="OrthoDB" id="9770982at2"/>
<feature type="domain" description="DNA polymerase III subunit delta C-terminal" evidence="11">
    <location>
        <begin position="214"/>
        <end position="329"/>
    </location>
</feature>
<keyword evidence="5" id="KW-0235">DNA replication</keyword>
<dbReference type="Pfam" id="PF14840">
    <property type="entry name" value="DNA_pol3_delt_C"/>
    <property type="match status" value="1"/>
</dbReference>
<comment type="catalytic activity">
    <reaction evidence="8">
        <text>DNA(n) + a 2'-deoxyribonucleoside 5'-triphosphate = DNA(n+1) + diphosphate</text>
        <dbReference type="Rhea" id="RHEA:22508"/>
        <dbReference type="Rhea" id="RHEA-COMP:17339"/>
        <dbReference type="Rhea" id="RHEA-COMP:17340"/>
        <dbReference type="ChEBI" id="CHEBI:33019"/>
        <dbReference type="ChEBI" id="CHEBI:61560"/>
        <dbReference type="ChEBI" id="CHEBI:173112"/>
        <dbReference type="EC" id="2.7.7.7"/>
    </reaction>
</comment>
<evidence type="ECO:0000256" key="4">
    <source>
        <dbReference type="ARBA" id="ARBA00022695"/>
    </source>
</evidence>
<keyword evidence="6" id="KW-0239">DNA-directed DNA polymerase</keyword>
<dbReference type="InterPro" id="IPR005790">
    <property type="entry name" value="DNA_polIII_delta"/>
</dbReference>
<proteinExistence type="inferred from homology"/>
<evidence type="ECO:0000256" key="7">
    <source>
        <dbReference type="ARBA" id="ARBA00034754"/>
    </source>
</evidence>
<dbReference type="NCBIfam" id="TIGR01128">
    <property type="entry name" value="holA"/>
    <property type="match status" value="1"/>
</dbReference>
<dbReference type="SUPFAM" id="SSF52540">
    <property type="entry name" value="P-loop containing nucleoside triphosphate hydrolases"/>
    <property type="match status" value="1"/>
</dbReference>
<dbReference type="InterPro" id="IPR027417">
    <property type="entry name" value="P-loop_NTPase"/>
</dbReference>
<dbReference type="GO" id="GO:0009360">
    <property type="term" value="C:DNA polymerase III complex"/>
    <property type="evidence" value="ECO:0007669"/>
    <property type="project" value="UniProtKB-UniRule"/>
</dbReference>
<dbReference type="InterPro" id="IPR010372">
    <property type="entry name" value="DNA_pol3_delta_N"/>
</dbReference>
<feature type="domain" description="DNA polymerase III delta N-terminal" evidence="10">
    <location>
        <begin position="20"/>
        <end position="138"/>
    </location>
</feature>
<evidence type="ECO:0000256" key="5">
    <source>
        <dbReference type="ARBA" id="ARBA00022705"/>
    </source>
</evidence>
<dbReference type="RefSeq" id="WP_124938002.1">
    <property type="nucleotide sequence ID" value="NZ_RJVQ01000006.1"/>
</dbReference>
<evidence type="ECO:0000256" key="1">
    <source>
        <dbReference type="ARBA" id="ARBA00012417"/>
    </source>
</evidence>
<dbReference type="GO" id="GO:0003887">
    <property type="term" value="F:DNA-directed DNA polymerase activity"/>
    <property type="evidence" value="ECO:0007669"/>
    <property type="project" value="UniProtKB-UniRule"/>
</dbReference>
<dbReference type="PANTHER" id="PTHR34388:SF1">
    <property type="entry name" value="DNA POLYMERASE III SUBUNIT DELTA"/>
    <property type="match status" value="1"/>
</dbReference>
<evidence type="ECO:0000256" key="8">
    <source>
        <dbReference type="ARBA" id="ARBA00049244"/>
    </source>
</evidence>
<dbReference type="Gene3D" id="1.20.272.10">
    <property type="match status" value="1"/>
</dbReference>
<evidence type="ECO:0000259" key="10">
    <source>
        <dbReference type="Pfam" id="PF06144"/>
    </source>
</evidence>
<dbReference type="SUPFAM" id="SSF48019">
    <property type="entry name" value="post-AAA+ oligomerization domain-like"/>
    <property type="match status" value="1"/>
</dbReference>
<evidence type="ECO:0000313" key="12">
    <source>
        <dbReference type="EMBL" id="RQW62461.1"/>
    </source>
</evidence>
<evidence type="ECO:0000256" key="3">
    <source>
        <dbReference type="ARBA" id="ARBA00022679"/>
    </source>
</evidence>
<dbReference type="Proteomes" id="UP000281112">
    <property type="component" value="Unassembled WGS sequence"/>
</dbReference>
<dbReference type="Gene3D" id="1.10.8.60">
    <property type="match status" value="1"/>
</dbReference>
<dbReference type="EC" id="2.7.7.7" evidence="1 9"/>
<comment type="similarity">
    <text evidence="7">Belongs to the DNA polymerase HolA subunit family.</text>
</comment>
<evidence type="ECO:0000313" key="13">
    <source>
        <dbReference type="Proteomes" id="UP000281112"/>
    </source>
</evidence>
<dbReference type="GO" id="GO:0006261">
    <property type="term" value="P:DNA-templated DNA replication"/>
    <property type="evidence" value="ECO:0007669"/>
    <property type="project" value="TreeGrafter"/>
</dbReference>
<dbReference type="CDD" id="cd18138">
    <property type="entry name" value="HLD_clamp_pol_III_delta"/>
    <property type="match status" value="1"/>
</dbReference>
<dbReference type="InterPro" id="IPR008921">
    <property type="entry name" value="DNA_pol3_clamp-load_cplx_C"/>
</dbReference>
<dbReference type="PANTHER" id="PTHR34388">
    <property type="entry name" value="DNA POLYMERASE III SUBUNIT DELTA"/>
    <property type="match status" value="1"/>
</dbReference>
<name>A0A3N9TE33_9VIBR</name>
<reference evidence="12 13" key="1">
    <citation type="submission" date="2018-11" db="EMBL/GenBank/DDBJ databases">
        <title>Vibrio LJC006 sp. nov., isolated from seawater during the bloom of the enteromorpha.</title>
        <authorList>
            <person name="Liang J."/>
        </authorList>
    </citation>
    <scope>NUCLEOTIDE SEQUENCE [LARGE SCALE GENOMIC DNA]</scope>
    <source>
        <strain evidence="12 13">LJC006</strain>
    </source>
</reference>
<dbReference type="AlphaFoldDB" id="A0A3N9TE33"/>
<dbReference type="Pfam" id="PF06144">
    <property type="entry name" value="DNA_pol3_delta"/>
    <property type="match status" value="1"/>
</dbReference>
<dbReference type="GO" id="GO:0003677">
    <property type="term" value="F:DNA binding"/>
    <property type="evidence" value="ECO:0007669"/>
    <property type="project" value="InterPro"/>
</dbReference>
<sequence>MRIYAEKLADTLSKQFHPLYLLVGNEPLLLEESRNLVETSAKKSGFDEIHRYTADNSLDWNDVYDQFQSMSLFSSRQVIELFVPDSGLNAQFGKQISELLALNNPDIILIIQGPRVTRAQENTQWFKSLTSSACVVNCLTPDVQRLPQFVLMRCQKLGLKPDSEALQMLAQWHEGNLLALTQSLEKLALQYSDGQLTLVRLEESLNRHNHFTAFHWIDSVLEGKANRAQRILRQLESEGVEVIILLRTVQKELLLLWQMKALQSTRSTREIFDQFKVWQNRRPYYSQALNRLSQSRLKALLHELAQIEILSKTQYSDEPWLLIKNLSVEMSTATQPR</sequence>
<dbReference type="EMBL" id="RJVQ01000006">
    <property type="protein sequence ID" value="RQW62461.1"/>
    <property type="molecule type" value="Genomic_DNA"/>
</dbReference>
<dbReference type="Gene3D" id="3.40.50.300">
    <property type="entry name" value="P-loop containing nucleotide triphosphate hydrolases"/>
    <property type="match status" value="1"/>
</dbReference>
<protein>
    <recommendedName>
        <fullName evidence="2 9">DNA polymerase III subunit delta</fullName>
        <ecNumber evidence="1 9">2.7.7.7</ecNumber>
    </recommendedName>
</protein>
<keyword evidence="13" id="KW-1185">Reference proteome</keyword>
<dbReference type="InterPro" id="IPR032780">
    <property type="entry name" value="DNA_pol3_delt_C"/>
</dbReference>
<keyword evidence="4" id="KW-0548">Nucleotidyltransferase</keyword>
<organism evidence="12 13">
    <name type="scientific">Vibrio viridaestus</name>
    <dbReference type="NCBI Taxonomy" id="2487322"/>
    <lineage>
        <taxon>Bacteria</taxon>
        <taxon>Pseudomonadati</taxon>
        <taxon>Pseudomonadota</taxon>
        <taxon>Gammaproteobacteria</taxon>
        <taxon>Vibrionales</taxon>
        <taxon>Vibrionaceae</taxon>
        <taxon>Vibrio</taxon>
    </lineage>
</organism>
<evidence type="ECO:0000256" key="2">
    <source>
        <dbReference type="ARBA" id="ARBA00017703"/>
    </source>
</evidence>
<gene>
    <name evidence="12" type="ORF">EES38_14935</name>
</gene>
<accession>A0A3N9TE33</accession>
<keyword evidence="3" id="KW-0808">Transferase</keyword>
<evidence type="ECO:0000256" key="9">
    <source>
        <dbReference type="NCBIfam" id="TIGR01128"/>
    </source>
</evidence>
<comment type="caution">
    <text evidence="12">The sequence shown here is derived from an EMBL/GenBank/DDBJ whole genome shotgun (WGS) entry which is preliminary data.</text>
</comment>
<evidence type="ECO:0000256" key="6">
    <source>
        <dbReference type="ARBA" id="ARBA00022932"/>
    </source>
</evidence>
<evidence type="ECO:0000259" key="11">
    <source>
        <dbReference type="Pfam" id="PF14840"/>
    </source>
</evidence>